<feature type="signal peptide" evidence="1">
    <location>
        <begin position="1"/>
        <end position="27"/>
    </location>
</feature>
<dbReference type="Gene3D" id="3.20.20.140">
    <property type="entry name" value="Metal-dependent hydrolases"/>
    <property type="match status" value="1"/>
</dbReference>
<accession>A0AAE9YTJ8</accession>
<dbReference type="PROSITE" id="PS51257">
    <property type="entry name" value="PROKAR_LIPOPROTEIN"/>
    <property type="match status" value="1"/>
</dbReference>
<dbReference type="EMBL" id="CP059735">
    <property type="protein sequence ID" value="WDE00941.1"/>
    <property type="molecule type" value="Genomic_DNA"/>
</dbReference>
<evidence type="ECO:0000313" key="3">
    <source>
        <dbReference type="Proteomes" id="UP000032568"/>
    </source>
</evidence>
<dbReference type="PROSITE" id="PS51365">
    <property type="entry name" value="RENAL_DIPEPTIDASE_2"/>
    <property type="match status" value="1"/>
</dbReference>
<dbReference type="CDD" id="cd01301">
    <property type="entry name" value="rDP_like"/>
    <property type="match status" value="1"/>
</dbReference>
<dbReference type="SUPFAM" id="SSF51556">
    <property type="entry name" value="Metallo-dependent hydrolases"/>
    <property type="match status" value="1"/>
</dbReference>
<dbReference type="AlphaFoldDB" id="A0AAE9YTJ8"/>
<dbReference type="InterPro" id="IPR008257">
    <property type="entry name" value="Pept_M19"/>
</dbReference>
<evidence type="ECO:0000256" key="1">
    <source>
        <dbReference type="SAM" id="SignalP"/>
    </source>
</evidence>
<reference evidence="2 3" key="2">
    <citation type="journal article" date="2022" name="Mar. Drugs">
        <title>Bioassay-Guided Fractionation Leads to the Detection of Cholic Acid Generated by the Rare Thalassomonas sp.</title>
        <authorList>
            <person name="Pheiffer F."/>
            <person name="Schneider Y.K."/>
            <person name="Hansen E.H."/>
            <person name="Andersen J.H."/>
            <person name="Isaksson J."/>
            <person name="Busche T."/>
            <person name="R C."/>
            <person name="Kalinowski J."/>
            <person name="Zyl L.V."/>
            <person name="Trindade M."/>
        </authorList>
    </citation>
    <scope>NUCLEOTIDE SEQUENCE [LARGE SCALE GENOMIC DNA]</scope>
    <source>
        <strain evidence="2 3">A5K-106</strain>
    </source>
</reference>
<dbReference type="GO" id="GO:0006508">
    <property type="term" value="P:proteolysis"/>
    <property type="evidence" value="ECO:0007669"/>
    <property type="project" value="InterPro"/>
</dbReference>
<feature type="chain" id="PRO_5042140995" evidence="1">
    <location>
        <begin position="28"/>
        <end position="426"/>
    </location>
</feature>
<dbReference type="KEGG" id="tact:SG35_010095"/>
<organism evidence="2 3">
    <name type="scientific">Thalassomonas actiniarum</name>
    <dbReference type="NCBI Taxonomy" id="485447"/>
    <lineage>
        <taxon>Bacteria</taxon>
        <taxon>Pseudomonadati</taxon>
        <taxon>Pseudomonadota</taxon>
        <taxon>Gammaproteobacteria</taxon>
        <taxon>Alteromonadales</taxon>
        <taxon>Colwelliaceae</taxon>
        <taxon>Thalassomonas</taxon>
    </lineage>
</organism>
<dbReference type="InterPro" id="IPR032466">
    <property type="entry name" value="Metal_Hydrolase"/>
</dbReference>
<evidence type="ECO:0000313" key="2">
    <source>
        <dbReference type="EMBL" id="WDE00941.1"/>
    </source>
</evidence>
<gene>
    <name evidence="2" type="ORF">SG35_010095</name>
</gene>
<sequence>MKTLSKNKPKFAFPLATKVLLTSAVMAFTLGGCQSQHSTEAKNQQASAKLAHMEQARAIARKYLVTDTHIDVPYRLEEAFEDVSEHTAHGDFDYPRAVDGGLNAPFMSIYIPAALEPSGGSKAMADKLIDMVEAMVKDAPNKFALAYSTRELEQNFARGVMSLPLGMENGSPIEGDLANLKHFYDRGIRYITLTHSKANHISDSSYDSERPAGGLTDFGKTLVTEMNKLGVMVDVSHISDDAFYQVMAISKAPVIASHSSARHFTPGFERNMDDDMIKALAKNGGVIQINFGSTFISQSSIDNYNAFKKAREAYMSANKLTQDSPEVEAFQEEYRKKTPFIFATLDDVLDHFDHVVKLVGIDHVGIGSDYDGVGDSLPAGLKDVSTYPNLIAGLLKRGYSEQDIVKILSGNLIRVWQQVEEYAAGH</sequence>
<dbReference type="Proteomes" id="UP000032568">
    <property type="component" value="Chromosome"/>
</dbReference>
<dbReference type="RefSeq" id="WP_044836300.1">
    <property type="nucleotide sequence ID" value="NZ_CP059735.1"/>
</dbReference>
<reference evidence="2 3" key="1">
    <citation type="journal article" date="2015" name="Genome Announc.">
        <title>Draft Genome Sequences of Marine Isolates of Thalassomonas viridans and Thalassomonas actiniarum.</title>
        <authorList>
            <person name="Olonade I."/>
            <person name="van Zyl L.J."/>
            <person name="Trindade M."/>
        </authorList>
    </citation>
    <scope>NUCLEOTIDE SEQUENCE [LARGE SCALE GENOMIC DNA]</scope>
    <source>
        <strain evidence="2 3">A5K-106</strain>
    </source>
</reference>
<dbReference type="PANTHER" id="PTHR10443:SF12">
    <property type="entry name" value="DIPEPTIDASE"/>
    <property type="match status" value="1"/>
</dbReference>
<keyword evidence="1" id="KW-0732">Signal</keyword>
<protein>
    <submittedName>
        <fullName evidence="2">Membrane dipeptidase</fullName>
    </submittedName>
</protein>
<dbReference type="PANTHER" id="PTHR10443">
    <property type="entry name" value="MICROSOMAL DIPEPTIDASE"/>
    <property type="match status" value="1"/>
</dbReference>
<keyword evidence="3" id="KW-1185">Reference proteome</keyword>
<name>A0AAE9YTJ8_9GAMM</name>
<dbReference type="Pfam" id="PF01244">
    <property type="entry name" value="Peptidase_M19"/>
    <property type="match status" value="1"/>
</dbReference>
<proteinExistence type="predicted"/>
<dbReference type="GO" id="GO:0070573">
    <property type="term" value="F:metallodipeptidase activity"/>
    <property type="evidence" value="ECO:0007669"/>
    <property type="project" value="InterPro"/>
</dbReference>